<dbReference type="EMBL" id="CP002106">
    <property type="protein sequence ID" value="ADK67695.1"/>
    <property type="molecule type" value="Genomic_DNA"/>
</dbReference>
<dbReference type="STRING" id="633147.Olsu_0580"/>
<dbReference type="OrthoDB" id="3186156at2"/>
<reference evidence="3 4" key="1">
    <citation type="journal article" date="2010" name="Stand. Genomic Sci.">
        <title>Complete genome sequence of Olsenella uli type strain (VPI D76D-27C).</title>
        <authorList>
            <person name="Goker M."/>
            <person name="Held B."/>
            <person name="Lucas S."/>
            <person name="Nolan M."/>
            <person name="Yasawong M."/>
            <person name="Glavina Del Rio T."/>
            <person name="Tice H."/>
            <person name="Cheng J.F."/>
            <person name="Bruce D."/>
            <person name="Detter J.C."/>
            <person name="Tapia R."/>
            <person name="Han C."/>
            <person name="Goodwin L."/>
            <person name="Pitluck S."/>
            <person name="Liolios K."/>
            <person name="Ivanova N."/>
            <person name="Mavromatis K."/>
            <person name="Mikhailova N."/>
            <person name="Pati A."/>
            <person name="Chen A."/>
            <person name="Palaniappan K."/>
            <person name="Land M."/>
            <person name="Hauser L."/>
            <person name="Chang Y.J."/>
            <person name="Jeffries C.D."/>
            <person name="Rohde M."/>
            <person name="Sikorski J."/>
            <person name="Pukall R."/>
            <person name="Woyke T."/>
            <person name="Bristow J."/>
            <person name="Eisen J.A."/>
            <person name="Markowitz V."/>
            <person name="Hugenholtz P."/>
            <person name="Kyrpides N.C."/>
            <person name="Klenk H.P."/>
            <person name="Lapidus A."/>
        </authorList>
    </citation>
    <scope>NUCLEOTIDE SEQUENCE [LARGE SCALE GENOMIC DNA]</scope>
    <source>
        <strain evidence="4">ATCC 49627 / DSM 7084 / CIP 109912 / JCM 12494 / NCIMB 702895 / VPI D76D-27C</strain>
    </source>
</reference>
<feature type="region of interest" description="Disordered" evidence="1">
    <location>
        <begin position="1"/>
        <end position="78"/>
    </location>
</feature>
<feature type="compositionally biased region" description="Basic and acidic residues" evidence="1">
    <location>
        <begin position="19"/>
        <end position="33"/>
    </location>
</feature>
<name>E1QZ81_OLSUV</name>
<keyword evidence="4" id="KW-1185">Reference proteome</keyword>
<dbReference type="PATRIC" id="fig|633147.7.peg.972"/>
<dbReference type="GeneID" id="78512008"/>
<feature type="compositionally biased region" description="Low complexity" evidence="1">
    <location>
        <begin position="9"/>
        <end position="18"/>
    </location>
</feature>
<dbReference type="RefSeq" id="WP_013251447.1">
    <property type="nucleotide sequence ID" value="NC_014363.1"/>
</dbReference>
<evidence type="ECO:0000256" key="1">
    <source>
        <dbReference type="SAM" id="MobiDB-lite"/>
    </source>
</evidence>
<feature type="transmembrane region" description="Helical" evidence="2">
    <location>
        <begin position="100"/>
        <end position="118"/>
    </location>
</feature>
<dbReference type="HOGENOM" id="CLU_055782_0_0_11"/>
<sequence>MPYSDNGYRPSRNSSSRGGRPDVRSERPGDGRRSSSSRPMQAGYGSDSRRQRNLPYKSRRNARTMLGSDAGLNVRRSYGGRGAQRRGAFLSRYDLNGRSIAILCVGLLGLLLVLFLVGSCVRGCSPSQPEQTGDQKAVNSYDSRVSSGASEHLTNEFTPQLNRSEKLAWIAQNADRYADERLPELALLEPEATDFVASVPDSDKKSADYTDSNEVGTYPLVYNWDARWGYVEYAGSNVGVNGSGLAALFMARAGLTGKTDLTPASLAADATSGGYTDETLGTAASFFTGKAADYGVAVKEYTPSGDNLKTILSEGSTSIALVQLKANFTTPYAHWALVVSLNSDGSVSLYDPASASASMRPWAAGTIGANCDGMYQLTRGEGAVGTGDSPGGTTTS</sequence>
<keyword evidence="2" id="KW-0812">Transmembrane</keyword>
<evidence type="ECO:0000256" key="2">
    <source>
        <dbReference type="SAM" id="Phobius"/>
    </source>
</evidence>
<dbReference type="KEGG" id="ols:Olsu_0580"/>
<evidence type="ECO:0000313" key="4">
    <source>
        <dbReference type="Proteomes" id="UP000000333"/>
    </source>
</evidence>
<keyword evidence="2" id="KW-1133">Transmembrane helix</keyword>
<gene>
    <name evidence="3" type="ordered locus">Olsu_0580</name>
</gene>
<dbReference type="eggNOG" id="COG0768">
    <property type="taxonomic scope" value="Bacteria"/>
</dbReference>
<evidence type="ECO:0008006" key="5">
    <source>
        <dbReference type="Google" id="ProtNLM"/>
    </source>
</evidence>
<evidence type="ECO:0000313" key="3">
    <source>
        <dbReference type="EMBL" id="ADK67695.1"/>
    </source>
</evidence>
<organism evidence="3 4">
    <name type="scientific">Olsenella uli (strain ATCC 49627 / DSM 7084 / CCUG 31166 / CIP 109912 / JCM 12494 / LMG 11480 / NCIMB 702895 / VPI D76D-27C)</name>
    <name type="common">Lactobacillus uli</name>
    <dbReference type="NCBI Taxonomy" id="633147"/>
    <lineage>
        <taxon>Bacteria</taxon>
        <taxon>Bacillati</taxon>
        <taxon>Actinomycetota</taxon>
        <taxon>Coriobacteriia</taxon>
        <taxon>Coriobacteriales</taxon>
        <taxon>Atopobiaceae</taxon>
        <taxon>Olsenella</taxon>
    </lineage>
</organism>
<accession>E1QZ81</accession>
<keyword evidence="2" id="KW-0472">Membrane</keyword>
<dbReference type="AlphaFoldDB" id="E1QZ81"/>
<dbReference type="Proteomes" id="UP000000333">
    <property type="component" value="Chromosome"/>
</dbReference>
<protein>
    <recommendedName>
        <fullName evidence="5">Peptidase C39-like domain-containing protein</fullName>
    </recommendedName>
</protein>
<proteinExistence type="predicted"/>